<dbReference type="PANTHER" id="PTHR22642:SF2">
    <property type="entry name" value="PROTEIN LONG AFTER FAR-RED 3"/>
    <property type="match status" value="1"/>
</dbReference>
<gene>
    <name evidence="3" type="ORF">AB432_015645</name>
</gene>
<dbReference type="GO" id="GO:0016810">
    <property type="term" value="F:hydrolase activity, acting on carbon-nitrogen (but not peptide) bonds"/>
    <property type="evidence" value="ECO:0007669"/>
    <property type="project" value="InterPro"/>
</dbReference>
<dbReference type="InterPro" id="IPR033932">
    <property type="entry name" value="YtcJ-like"/>
</dbReference>
<dbReference type="PANTHER" id="PTHR22642">
    <property type="entry name" value="IMIDAZOLONEPROPIONASE"/>
    <property type="match status" value="1"/>
</dbReference>
<feature type="domain" description="Amidohydrolase 3" evidence="2">
    <location>
        <begin position="85"/>
        <end position="571"/>
    </location>
</feature>
<dbReference type="Proteomes" id="UP000036061">
    <property type="component" value="Chromosome"/>
</dbReference>
<dbReference type="InterPro" id="IPR032466">
    <property type="entry name" value="Metal_Hydrolase"/>
</dbReference>
<organism evidence="3 4">
    <name type="scientific">Brevibacillus brevis</name>
    <name type="common">Bacillus brevis</name>
    <dbReference type="NCBI Taxonomy" id="1393"/>
    <lineage>
        <taxon>Bacteria</taxon>
        <taxon>Bacillati</taxon>
        <taxon>Bacillota</taxon>
        <taxon>Bacilli</taxon>
        <taxon>Bacillales</taxon>
        <taxon>Paenibacillaceae</taxon>
        <taxon>Brevibacillus</taxon>
    </lineage>
</organism>
<dbReference type="Pfam" id="PF07969">
    <property type="entry name" value="Amidohydro_3"/>
    <property type="match status" value="1"/>
</dbReference>
<dbReference type="Gene3D" id="3.10.310.70">
    <property type="match status" value="1"/>
</dbReference>
<dbReference type="InterPro" id="IPR011059">
    <property type="entry name" value="Metal-dep_hydrolase_composite"/>
</dbReference>
<accession>A0A2Z4MIZ4</accession>
<evidence type="ECO:0000259" key="2">
    <source>
        <dbReference type="Pfam" id="PF07969"/>
    </source>
</evidence>
<dbReference type="Gene3D" id="2.30.40.10">
    <property type="entry name" value="Urease, subunit C, domain 1"/>
    <property type="match status" value="1"/>
</dbReference>
<evidence type="ECO:0000313" key="4">
    <source>
        <dbReference type="Proteomes" id="UP000036061"/>
    </source>
</evidence>
<dbReference type="CDD" id="cd01300">
    <property type="entry name" value="YtcJ_like"/>
    <property type="match status" value="1"/>
</dbReference>
<dbReference type="SUPFAM" id="SSF51338">
    <property type="entry name" value="Composite domain of metallo-dependent hydrolases"/>
    <property type="match status" value="1"/>
</dbReference>
<proteinExistence type="predicted"/>
<dbReference type="AlphaFoldDB" id="A0A2Z4MIZ4"/>
<keyword evidence="3" id="KW-0378">Hydrolase</keyword>
<name>A0A2Z4MIZ4_BREBE</name>
<keyword evidence="1" id="KW-0732">Signal</keyword>
<feature type="chain" id="PRO_5016395015" evidence="1">
    <location>
        <begin position="27"/>
        <end position="579"/>
    </location>
</feature>
<dbReference type="Gene3D" id="3.20.20.140">
    <property type="entry name" value="Metal-dependent hydrolases"/>
    <property type="match status" value="1"/>
</dbReference>
<evidence type="ECO:0000313" key="3">
    <source>
        <dbReference type="EMBL" id="AWX56383.1"/>
    </source>
</evidence>
<feature type="signal peptide" evidence="1">
    <location>
        <begin position="1"/>
        <end position="26"/>
    </location>
</feature>
<dbReference type="InterPro" id="IPR013108">
    <property type="entry name" value="Amidohydro_3"/>
</dbReference>
<evidence type="ECO:0000256" key="1">
    <source>
        <dbReference type="SAM" id="SignalP"/>
    </source>
</evidence>
<dbReference type="EMBL" id="CP030117">
    <property type="protein sequence ID" value="AWX56383.1"/>
    <property type="molecule type" value="Genomic_DNA"/>
</dbReference>
<dbReference type="SUPFAM" id="SSF51556">
    <property type="entry name" value="Metallo-dependent hydrolases"/>
    <property type="match status" value="1"/>
</dbReference>
<reference evidence="3 4" key="1">
    <citation type="journal article" date="2015" name="Genome Announc.">
        <title>Draft Genome Sequence of Brevibacillus brevis DZQ7, a Plant Growth-Promoting Rhizobacterium with Broad-Spectrum Antimicrobial Activity.</title>
        <authorList>
            <person name="Hou Q."/>
            <person name="Wang C."/>
            <person name="Hou X."/>
            <person name="Xia Z."/>
            <person name="Ye J."/>
            <person name="Liu K."/>
            <person name="Liu H."/>
            <person name="Wang J."/>
            <person name="Guo H."/>
            <person name="Yu X."/>
            <person name="Yang Y."/>
            <person name="Du B."/>
            <person name="Ding Y."/>
        </authorList>
    </citation>
    <scope>NUCLEOTIDE SEQUENCE [LARGE SCALE GENOMIC DNA]</scope>
    <source>
        <strain evidence="3 4">DZQ7</strain>
    </source>
</reference>
<dbReference type="RefSeq" id="WP_048033069.1">
    <property type="nucleotide sequence ID" value="NZ_CP030117.1"/>
</dbReference>
<sequence length="579" mass="63086">MKLKKTLNVALASLLMSTLFSGFAQAQTNATNPISKKADVILQNGTVYTVNAKRDFAEAIAISDGKIVYVGTNQGVKPYQNSKTKVVDLGGKMVLPGFIDSHSHVTAAVETIFSVNLVGKESREDYLHTIKEFVQKNPNLKGLKGFGWENPVFPGKGPKKEDLDQIVKDIPVVLTSGDHHSVWVNTKALELAGITKDTKNPEGGVIERDDVTGEPTGTLRETAQDLVLGIIADYSEEEYKEGILAYENMAAEKGITSVHLALAVPGSNALKALKALEAEKKLHLKYRVSLATDPAKGPSQVKSLVEERAKLNGPDVQVNSVKVFMDGVIEGGTAALIEPYMDKHNAKPQWDPQVFNETAAALDKAGFAMHVHSVGDAATKETLDGFEYAVEKNGKRDSRHQMTHLQIVQPSDIQRMEKLNVVAVTNPYWFIKSPGYYENIELPYLGEERASSEYPMKSLINNGVKVASASDYPITWEFDPLFGIQVGVTREEFGNTDPKLVLGPEEKASVADLIASFTINGAYASFSDKITGSIEQGKEADLVVIDKNLFKIPSTEIGSAKVLLTMEAGEETFRDATLK</sequence>
<protein>
    <submittedName>
        <fullName evidence="3">Amidohydrolase</fullName>
    </submittedName>
</protein>